<dbReference type="EMBL" id="CP029487">
    <property type="protein sequence ID" value="QCT72546.1"/>
    <property type="molecule type" value="Genomic_DNA"/>
</dbReference>
<accession>A0A4V1GM99</accession>
<dbReference type="RefSeq" id="WP_074618395.1">
    <property type="nucleotide sequence ID" value="NZ_CP029487.1"/>
</dbReference>
<evidence type="ECO:0000313" key="3">
    <source>
        <dbReference type="Proteomes" id="UP000218387"/>
    </source>
</evidence>
<reference evidence="2 3" key="1">
    <citation type="submission" date="2018-05" db="EMBL/GenBank/DDBJ databases">
        <title>Genome comparison of Eubacterium sp.</title>
        <authorList>
            <person name="Feng Y."/>
            <person name="Sanchez-Andrea I."/>
            <person name="Stams A.J.M."/>
            <person name="De Vos W.M."/>
        </authorList>
    </citation>
    <scope>NUCLEOTIDE SEQUENCE [LARGE SCALE GENOMIC DNA]</scope>
    <source>
        <strain evidence="2 3">YI</strain>
    </source>
</reference>
<organism evidence="2 3">
    <name type="scientific">Eubacterium maltosivorans</name>
    <dbReference type="NCBI Taxonomy" id="2041044"/>
    <lineage>
        <taxon>Bacteria</taxon>
        <taxon>Bacillati</taxon>
        <taxon>Bacillota</taxon>
        <taxon>Clostridia</taxon>
        <taxon>Eubacteriales</taxon>
        <taxon>Eubacteriaceae</taxon>
        <taxon>Eubacterium</taxon>
    </lineage>
</organism>
<dbReference type="PANTHER" id="PTHR43169:SF2">
    <property type="entry name" value="NAD_GMP SYNTHASE DOMAIN-CONTAINING PROTEIN"/>
    <property type="match status" value="1"/>
</dbReference>
<dbReference type="CDD" id="cd01990">
    <property type="entry name" value="LarE-like"/>
    <property type="match status" value="1"/>
</dbReference>
<dbReference type="GO" id="GO:0016783">
    <property type="term" value="F:sulfurtransferase activity"/>
    <property type="evidence" value="ECO:0007669"/>
    <property type="project" value="InterPro"/>
</dbReference>
<keyword evidence="2" id="KW-0808">Transferase</keyword>
<keyword evidence="3" id="KW-1185">Reference proteome</keyword>
<gene>
    <name evidence="2" type="primary">larE</name>
    <name evidence="2" type="ORF">CPZ25_014820</name>
</gene>
<dbReference type="Gene3D" id="3.40.50.620">
    <property type="entry name" value="HUPs"/>
    <property type="match status" value="1"/>
</dbReference>
<dbReference type="InterPro" id="IPR052188">
    <property type="entry name" value="Ni-pincer_cofactor_biosynth"/>
</dbReference>
<dbReference type="KEGG" id="emt:CPZ25_014820"/>
<dbReference type="Proteomes" id="UP000218387">
    <property type="component" value="Chromosome"/>
</dbReference>
<dbReference type="AlphaFoldDB" id="A0A4V1GM99"/>
<dbReference type="NCBIfam" id="TIGR00268">
    <property type="entry name" value="ATP-dependent sacrificial sulfur transferase LarE"/>
    <property type="match status" value="1"/>
</dbReference>
<proteinExistence type="predicted"/>
<dbReference type="SUPFAM" id="SSF52402">
    <property type="entry name" value="Adenine nucleotide alpha hydrolases-like"/>
    <property type="match status" value="1"/>
</dbReference>
<evidence type="ECO:0000256" key="1">
    <source>
        <dbReference type="PIRSR" id="PIRSR006661-1"/>
    </source>
</evidence>
<dbReference type="PANTHER" id="PTHR43169">
    <property type="entry name" value="EXSB FAMILY PROTEIN"/>
    <property type="match status" value="1"/>
</dbReference>
<protein>
    <submittedName>
        <fullName evidence="2">ATP-dependent sacrificial sulfur transferase LarE</fullName>
    </submittedName>
</protein>
<name>A0A4V1GM99_EUBML</name>
<evidence type="ECO:0000313" key="2">
    <source>
        <dbReference type="EMBL" id="QCT72546.1"/>
    </source>
</evidence>
<dbReference type="InterPro" id="IPR005232">
    <property type="entry name" value="LarE"/>
</dbReference>
<feature type="active site" description="Nucleophile and sulfur donor" evidence="1">
    <location>
        <position position="180"/>
    </location>
</feature>
<sequence>MNTLDKALAKKLDSLKDVIRSYEKPCIAFSGGVDSTLLLRVAVETLGAAAVPMTVNGSMMPRSEFGDAKALAQSMGAALCVLDVDVLSVPEFVENGPKRCYFCKKNIFTQIKGHAQELGCDVIFDGSNLDDLDDYRPGLLALEEMMVVSPFIKAGLTKQDIRDLSAFYGLSTAQKPAMACLATRIPGGEPITRKKLLMVEQGEECLKVLGLRQYRLRYIGSMAKIECAEEDFELLMDRRQELVSNLKAIGFKTVTLDLSGYQCGSMNEVKK</sequence>
<dbReference type="PIRSF" id="PIRSF006661">
    <property type="entry name" value="PP-lp_UCP006661"/>
    <property type="match status" value="1"/>
</dbReference>
<dbReference type="InterPro" id="IPR014729">
    <property type="entry name" value="Rossmann-like_a/b/a_fold"/>
</dbReference>